<dbReference type="GO" id="GO:0016757">
    <property type="term" value="F:glycosyltransferase activity"/>
    <property type="evidence" value="ECO:0007669"/>
    <property type="project" value="InterPro"/>
</dbReference>
<dbReference type="PANTHER" id="PTHR12526">
    <property type="entry name" value="GLYCOSYLTRANSFERASE"/>
    <property type="match status" value="1"/>
</dbReference>
<accession>A0A1B7WWS3</accession>
<evidence type="ECO:0008006" key="5">
    <source>
        <dbReference type="Google" id="ProtNLM"/>
    </source>
</evidence>
<dbReference type="InterPro" id="IPR001296">
    <property type="entry name" value="Glyco_trans_1"/>
</dbReference>
<dbReference type="Pfam" id="PF00534">
    <property type="entry name" value="Glycos_transf_1"/>
    <property type="match status" value="1"/>
</dbReference>
<evidence type="ECO:0000313" key="3">
    <source>
        <dbReference type="EMBL" id="OBQ41535.1"/>
    </source>
</evidence>
<dbReference type="EMBL" id="LJOW01000144">
    <property type="protein sequence ID" value="OBQ41535.1"/>
    <property type="molecule type" value="Genomic_DNA"/>
</dbReference>
<dbReference type="Proteomes" id="UP000092093">
    <property type="component" value="Unassembled WGS sequence"/>
</dbReference>
<evidence type="ECO:0000259" key="1">
    <source>
        <dbReference type="Pfam" id="PF00534"/>
    </source>
</evidence>
<evidence type="ECO:0000259" key="2">
    <source>
        <dbReference type="Pfam" id="PF13579"/>
    </source>
</evidence>
<comment type="caution">
    <text evidence="3">The sequence shown here is derived from an EMBL/GenBank/DDBJ whole genome shotgun (WGS) entry which is preliminary data.</text>
</comment>
<protein>
    <recommendedName>
        <fullName evidence="5">Glycosyl transferase family 1</fullName>
    </recommendedName>
</protein>
<evidence type="ECO:0000313" key="4">
    <source>
        <dbReference type="Proteomes" id="UP000092093"/>
    </source>
</evidence>
<dbReference type="CDD" id="cd03808">
    <property type="entry name" value="GT4_CapM-like"/>
    <property type="match status" value="1"/>
</dbReference>
<dbReference type="SUPFAM" id="SSF53756">
    <property type="entry name" value="UDP-Glycosyltransferase/glycogen phosphorylase"/>
    <property type="match status" value="1"/>
</dbReference>
<gene>
    <name evidence="3" type="ORF">AN484_20720</name>
</gene>
<dbReference type="AlphaFoldDB" id="A0A1B7WWS3"/>
<dbReference type="InterPro" id="IPR028098">
    <property type="entry name" value="Glyco_trans_4-like_N"/>
</dbReference>
<proteinExistence type="predicted"/>
<organism evidence="3 4">
    <name type="scientific">Aphanizomenon flos-aquae WA102</name>
    <dbReference type="NCBI Taxonomy" id="1710896"/>
    <lineage>
        <taxon>Bacteria</taxon>
        <taxon>Bacillati</taxon>
        <taxon>Cyanobacteriota</taxon>
        <taxon>Cyanophyceae</taxon>
        <taxon>Nostocales</taxon>
        <taxon>Aphanizomenonaceae</taxon>
        <taxon>Aphanizomenon</taxon>
    </lineage>
</organism>
<feature type="domain" description="Glycosyltransferase subfamily 4-like N-terminal" evidence="2">
    <location>
        <begin position="13"/>
        <end position="172"/>
    </location>
</feature>
<sequence>MKILYIITKSDLGGAQANVYDLIANFCEYDEVHLATGNNGPLTEDVTKLGVTVHILPNLTRNIQLFGDYNAVKECISLIHQIKPDIIHAHSSKAGVIARVAGWICRVPVVFTAHGWGFTPGTPNKRRIVALMAEKILALLTTKLICVSENDRQLALRSGVGNKNSLAVVRYGIKNIPVTTPNLLQQPPRLIMVARFNEQKDQTTLLKAIAQLKDESIHLDLVGSGQSLESCKALAKSLGIENQVSFLGDRRDVPDLLAQSQIFILSTHYEGLPISILEAMRAGLPVVATSVNGIPEEVMDGKTGLLAPHQDIKALANALHILINSPEIRQQMGKAGRRKFEQEFTVDRMIAETKAIYEQVIKTTKNP</sequence>
<reference evidence="3 4" key="1">
    <citation type="submission" date="2015-09" db="EMBL/GenBank/DDBJ databases">
        <title>Aphanizomenon flos-aquae WA102.</title>
        <authorList>
            <person name="Driscoll C."/>
        </authorList>
    </citation>
    <scope>NUCLEOTIDE SEQUENCE [LARGE SCALE GENOMIC DNA]</scope>
    <source>
        <strain evidence="3">WA102</strain>
    </source>
</reference>
<dbReference type="Pfam" id="PF13579">
    <property type="entry name" value="Glyco_trans_4_4"/>
    <property type="match status" value="1"/>
</dbReference>
<feature type="domain" description="Glycosyl transferase family 1" evidence="1">
    <location>
        <begin position="185"/>
        <end position="338"/>
    </location>
</feature>
<dbReference type="PANTHER" id="PTHR12526:SF630">
    <property type="entry name" value="GLYCOSYLTRANSFERASE"/>
    <property type="match status" value="1"/>
</dbReference>
<name>A0A1B7WWS3_APHFL</name>
<dbReference type="Gene3D" id="3.40.50.2000">
    <property type="entry name" value="Glycogen Phosphorylase B"/>
    <property type="match status" value="2"/>
</dbReference>